<evidence type="ECO:0000313" key="3">
    <source>
        <dbReference type="EnsemblMetazoa" id="CapteP188790"/>
    </source>
</evidence>
<dbReference type="EnsemblMetazoa" id="CapteT188790">
    <property type="protein sequence ID" value="CapteP188790"/>
    <property type="gene ID" value="CapteG188790"/>
</dbReference>
<reference evidence="4" key="1">
    <citation type="submission" date="2012-12" db="EMBL/GenBank/DDBJ databases">
        <authorList>
            <person name="Hellsten U."/>
            <person name="Grimwood J."/>
            <person name="Chapman J.A."/>
            <person name="Shapiro H."/>
            <person name="Aerts A."/>
            <person name="Otillar R.P."/>
            <person name="Terry A.Y."/>
            <person name="Boore J.L."/>
            <person name="Simakov O."/>
            <person name="Marletaz F."/>
            <person name="Cho S.-J."/>
            <person name="Edsinger-Gonzales E."/>
            <person name="Havlak P."/>
            <person name="Kuo D.-H."/>
            <person name="Larsson T."/>
            <person name="Lv J."/>
            <person name="Arendt D."/>
            <person name="Savage R."/>
            <person name="Osoegawa K."/>
            <person name="de Jong P."/>
            <person name="Lindberg D.R."/>
            <person name="Seaver E.C."/>
            <person name="Weisblat D.A."/>
            <person name="Putnam N.H."/>
            <person name="Grigoriev I.V."/>
            <person name="Rokhsar D.S."/>
        </authorList>
    </citation>
    <scope>NUCLEOTIDE SEQUENCE</scope>
    <source>
        <strain evidence="4">I ESC-2004</strain>
    </source>
</reference>
<dbReference type="EMBL" id="KB312595">
    <property type="protein sequence ID" value="ELT86965.1"/>
    <property type="molecule type" value="Genomic_DNA"/>
</dbReference>
<dbReference type="EMBL" id="AMQN01016165">
    <property type="status" value="NOT_ANNOTATED_CDS"/>
    <property type="molecule type" value="Genomic_DNA"/>
</dbReference>
<evidence type="ECO:0000313" key="2">
    <source>
        <dbReference type="EMBL" id="ELT86965.1"/>
    </source>
</evidence>
<proteinExistence type="predicted"/>
<sequence length="133" mass="14133">MSGRHCRVPHGFPLGKNGTMDGPRVPSTWLSLGSLVIQHEGLPASPDPPTPYSVIISNKAGPDATVHQSDSQQGSTTSTSLSLINADASALSQLKHPPNMRRRGRPRKGDKTTASTLPRKTATSCSRLEGCHE</sequence>
<dbReference type="Proteomes" id="UP000014760">
    <property type="component" value="Unassembled WGS sequence"/>
</dbReference>
<dbReference type="HOGENOM" id="CLU_1908680_0_0_1"/>
<reference evidence="3" key="3">
    <citation type="submission" date="2015-06" db="UniProtKB">
        <authorList>
            <consortium name="EnsemblMetazoa"/>
        </authorList>
    </citation>
    <scope>IDENTIFICATION</scope>
</reference>
<accession>R7T6I1</accession>
<feature type="compositionally biased region" description="Low complexity" evidence="1">
    <location>
        <begin position="68"/>
        <end position="82"/>
    </location>
</feature>
<feature type="compositionally biased region" description="Polar residues" evidence="1">
    <location>
        <begin position="112"/>
        <end position="126"/>
    </location>
</feature>
<organism evidence="2">
    <name type="scientific">Capitella teleta</name>
    <name type="common">Polychaete worm</name>
    <dbReference type="NCBI Taxonomy" id="283909"/>
    <lineage>
        <taxon>Eukaryota</taxon>
        <taxon>Metazoa</taxon>
        <taxon>Spiralia</taxon>
        <taxon>Lophotrochozoa</taxon>
        <taxon>Annelida</taxon>
        <taxon>Polychaeta</taxon>
        <taxon>Sedentaria</taxon>
        <taxon>Scolecida</taxon>
        <taxon>Capitellidae</taxon>
        <taxon>Capitella</taxon>
    </lineage>
</organism>
<reference evidence="2 4" key="2">
    <citation type="journal article" date="2013" name="Nature">
        <title>Insights into bilaterian evolution from three spiralian genomes.</title>
        <authorList>
            <person name="Simakov O."/>
            <person name="Marletaz F."/>
            <person name="Cho S.J."/>
            <person name="Edsinger-Gonzales E."/>
            <person name="Havlak P."/>
            <person name="Hellsten U."/>
            <person name="Kuo D.H."/>
            <person name="Larsson T."/>
            <person name="Lv J."/>
            <person name="Arendt D."/>
            <person name="Savage R."/>
            <person name="Osoegawa K."/>
            <person name="de Jong P."/>
            <person name="Grimwood J."/>
            <person name="Chapman J.A."/>
            <person name="Shapiro H."/>
            <person name="Aerts A."/>
            <person name="Otillar R.P."/>
            <person name="Terry A.Y."/>
            <person name="Boore J.L."/>
            <person name="Grigoriev I.V."/>
            <person name="Lindberg D.R."/>
            <person name="Seaver E.C."/>
            <person name="Weisblat D.A."/>
            <person name="Putnam N.H."/>
            <person name="Rokhsar D.S."/>
        </authorList>
    </citation>
    <scope>NUCLEOTIDE SEQUENCE</scope>
    <source>
        <strain evidence="2 4">I ESC-2004</strain>
    </source>
</reference>
<keyword evidence="4" id="KW-1185">Reference proteome</keyword>
<name>R7T6I1_CAPTE</name>
<protein>
    <submittedName>
        <fullName evidence="2 3">Uncharacterized protein</fullName>
    </submittedName>
</protein>
<gene>
    <name evidence="2" type="ORF">CAPTEDRAFT_188790</name>
</gene>
<dbReference type="AlphaFoldDB" id="R7T6I1"/>
<evidence type="ECO:0000256" key="1">
    <source>
        <dbReference type="SAM" id="MobiDB-lite"/>
    </source>
</evidence>
<evidence type="ECO:0000313" key="4">
    <source>
        <dbReference type="Proteomes" id="UP000014760"/>
    </source>
</evidence>
<feature type="region of interest" description="Disordered" evidence="1">
    <location>
        <begin position="39"/>
        <end position="133"/>
    </location>
</feature>
<feature type="region of interest" description="Disordered" evidence="1">
    <location>
        <begin position="1"/>
        <end position="22"/>
    </location>
</feature>
<feature type="compositionally biased region" description="Basic residues" evidence="1">
    <location>
        <begin position="98"/>
        <end position="108"/>
    </location>
</feature>